<organism evidence="1">
    <name type="scientific">Oikopleura dioica</name>
    <name type="common">Tunicate</name>
    <dbReference type="NCBI Taxonomy" id="34765"/>
    <lineage>
        <taxon>Eukaryota</taxon>
        <taxon>Metazoa</taxon>
        <taxon>Chordata</taxon>
        <taxon>Tunicata</taxon>
        <taxon>Appendicularia</taxon>
        <taxon>Copelata</taxon>
        <taxon>Oikopleuridae</taxon>
        <taxon>Oikopleura</taxon>
    </lineage>
</organism>
<sequence>MFMRAQNCFRNRPQSLCCQSSQFPFVACFLQSDKYLQSDIHRNPKVRVFLIEALLPKCSITTLSPPKAKTTRARKNKHQEELVRIFSDMKLPNYNEDDVLSLSSSEKRRYLSSKLEMWEMRSHLSEGELPPDFEKFEEQFLLADEKSRLKDAKLRICENLRDAALTVFKKMHNSK</sequence>
<dbReference type="InParanoid" id="E4WWK1"/>
<dbReference type="Proteomes" id="UP000011014">
    <property type="component" value="Unassembled WGS sequence"/>
</dbReference>
<protein>
    <submittedName>
        <fullName evidence="1">Uncharacterized protein</fullName>
    </submittedName>
</protein>
<name>E4WWK1_OIKDI</name>
<dbReference type="EMBL" id="FN653018">
    <property type="protein sequence ID" value="CBY21743.1"/>
    <property type="molecule type" value="Genomic_DNA"/>
</dbReference>
<keyword evidence="3" id="KW-1185">Reference proteome</keyword>
<proteinExistence type="predicted"/>
<reference evidence="1" key="1">
    <citation type="journal article" date="2010" name="Science">
        <title>Plasticity of animal genome architecture unmasked by rapid evolution of a pelagic tunicate.</title>
        <authorList>
            <person name="Denoeud F."/>
            <person name="Henriet S."/>
            <person name="Mungpakdee S."/>
            <person name="Aury J.M."/>
            <person name="Da Silva C."/>
            <person name="Brinkmann H."/>
            <person name="Mikhaleva J."/>
            <person name="Olsen L.C."/>
            <person name="Jubin C."/>
            <person name="Canestro C."/>
            <person name="Bouquet J.M."/>
            <person name="Danks G."/>
            <person name="Poulain J."/>
            <person name="Campsteijn C."/>
            <person name="Adamski M."/>
            <person name="Cross I."/>
            <person name="Yadetie F."/>
            <person name="Muffato M."/>
            <person name="Louis A."/>
            <person name="Butcher S."/>
            <person name="Tsagkogeorga G."/>
            <person name="Konrad A."/>
            <person name="Singh S."/>
            <person name="Jensen M.F."/>
            <person name="Cong E.H."/>
            <person name="Eikeseth-Otteraa H."/>
            <person name="Noel B."/>
            <person name="Anthouard V."/>
            <person name="Porcel B.M."/>
            <person name="Kachouri-Lafond R."/>
            <person name="Nishino A."/>
            <person name="Ugolini M."/>
            <person name="Chourrout P."/>
            <person name="Nishida H."/>
            <person name="Aasland R."/>
            <person name="Huzurbazar S."/>
            <person name="Westhof E."/>
            <person name="Delsuc F."/>
            <person name="Lehrach H."/>
            <person name="Reinhardt R."/>
            <person name="Weissenbach J."/>
            <person name="Roy S.W."/>
            <person name="Artiguenave F."/>
            <person name="Postlethwait J.H."/>
            <person name="Manak J.R."/>
            <person name="Thompson E.M."/>
            <person name="Jaillon O."/>
            <person name="Du Pasquier L."/>
            <person name="Boudinot P."/>
            <person name="Liberles D.A."/>
            <person name="Volff J.N."/>
            <person name="Philippe H."/>
            <person name="Lenhard B."/>
            <person name="Roest Crollius H."/>
            <person name="Wincker P."/>
            <person name="Chourrout D."/>
        </authorList>
    </citation>
    <scope>NUCLEOTIDE SEQUENCE [LARGE SCALE GENOMIC DNA]</scope>
</reference>
<dbReference type="Proteomes" id="UP000001307">
    <property type="component" value="Unassembled WGS sequence"/>
</dbReference>
<dbReference type="AlphaFoldDB" id="E4WWK1"/>
<dbReference type="EMBL" id="FN654605">
    <property type="protein sequence ID" value="CBY35249.1"/>
    <property type="molecule type" value="Genomic_DNA"/>
</dbReference>
<accession>E4WWK1</accession>
<gene>
    <name evidence="1" type="ORF">GSOID_T00011269001</name>
    <name evidence="2" type="ORF">GSOID_T00027055001</name>
</gene>
<evidence type="ECO:0000313" key="3">
    <source>
        <dbReference type="Proteomes" id="UP000001307"/>
    </source>
</evidence>
<evidence type="ECO:0000313" key="2">
    <source>
        <dbReference type="EMBL" id="CBY35249.1"/>
    </source>
</evidence>
<evidence type="ECO:0000313" key="1">
    <source>
        <dbReference type="EMBL" id="CBY21743.1"/>
    </source>
</evidence>